<evidence type="ECO:0000313" key="2">
    <source>
        <dbReference type="Proteomes" id="UP000004946"/>
    </source>
</evidence>
<dbReference type="Proteomes" id="UP000004946">
    <property type="component" value="Chromosome"/>
</dbReference>
<proteinExistence type="predicted"/>
<dbReference type="KEGG" id="pdo:PSDT_1306"/>
<evidence type="ECO:0000313" key="1">
    <source>
        <dbReference type="EMBL" id="EFT83274.1"/>
    </source>
</evidence>
<dbReference type="AlphaFoldDB" id="E6K083"/>
<gene>
    <name evidence="1" type="ORF">HMPREF0620_0279</name>
</gene>
<protein>
    <submittedName>
        <fullName evidence="1">Uncharacterized protein</fullName>
    </submittedName>
</protein>
<comment type="caution">
    <text evidence="1">The sequence shown here is derived from an EMBL/GenBank/DDBJ whole genome shotgun (WGS) entry which is preliminary data.</text>
</comment>
<dbReference type="HOGENOM" id="CLU_2808505_0_0_11"/>
<organism evidence="1 2">
    <name type="scientific">Parascardovia denticolens DSM 10105 = JCM 12538</name>
    <dbReference type="NCBI Taxonomy" id="864564"/>
    <lineage>
        <taxon>Bacteria</taxon>
        <taxon>Bacillati</taxon>
        <taxon>Actinomycetota</taxon>
        <taxon>Actinomycetes</taxon>
        <taxon>Bifidobacteriales</taxon>
        <taxon>Bifidobacteriaceae</taxon>
        <taxon>Parascardovia</taxon>
    </lineage>
</organism>
<dbReference type="EMBL" id="AEON01000001">
    <property type="protein sequence ID" value="EFT83274.1"/>
    <property type="molecule type" value="Genomic_DNA"/>
</dbReference>
<reference evidence="1 2" key="1">
    <citation type="submission" date="2010-12" db="EMBL/GenBank/DDBJ databases">
        <authorList>
            <person name="Muzny D."/>
            <person name="Qin X."/>
            <person name="Buhay C."/>
            <person name="Dugan-Rocha S."/>
            <person name="Ding Y."/>
            <person name="Chen G."/>
            <person name="Hawes A."/>
            <person name="Holder M."/>
            <person name="Jhangiani S."/>
            <person name="Johnson A."/>
            <person name="Khan Z."/>
            <person name="Li Z."/>
            <person name="Liu W."/>
            <person name="Liu X."/>
            <person name="Perez L."/>
            <person name="Shen H."/>
            <person name="Wang Q."/>
            <person name="Watt J."/>
            <person name="Xi L."/>
            <person name="Xin Y."/>
            <person name="Zhou J."/>
            <person name="Deng J."/>
            <person name="Jiang H."/>
            <person name="Liu Y."/>
            <person name="Qu J."/>
            <person name="Song X.-Z."/>
            <person name="Zhang L."/>
            <person name="Villasana D."/>
            <person name="Johnson A."/>
            <person name="Liu J."/>
            <person name="Liyanage D."/>
            <person name="Lorensuhewa L."/>
            <person name="Robinson T."/>
            <person name="Song A."/>
            <person name="Song B.-B."/>
            <person name="Dinh H."/>
            <person name="Thornton R."/>
            <person name="Coyle M."/>
            <person name="Francisco L."/>
            <person name="Jackson L."/>
            <person name="Javaid M."/>
            <person name="Korchina V."/>
            <person name="Kovar C."/>
            <person name="Mata R."/>
            <person name="Mathew T."/>
            <person name="Ngo R."/>
            <person name="Nguyen L."/>
            <person name="Nguyen N."/>
            <person name="Okwuonu G."/>
            <person name="Ongeri F."/>
            <person name="Pham C."/>
            <person name="Simmons D."/>
            <person name="Wilczek-Boney K."/>
            <person name="Hale W."/>
            <person name="Jakkamsetti A."/>
            <person name="Pham P."/>
            <person name="Ruth R."/>
            <person name="San Lucas F."/>
            <person name="Warren J."/>
            <person name="Zhang J."/>
            <person name="Zhao Z."/>
            <person name="Zhou C."/>
            <person name="Zhu D."/>
            <person name="Lee S."/>
            <person name="Bess C."/>
            <person name="Blankenburg K."/>
            <person name="Forbes L."/>
            <person name="Fu Q."/>
            <person name="Gubbala S."/>
            <person name="Hirani K."/>
            <person name="Jayaseelan J.C."/>
            <person name="Lara F."/>
            <person name="Munidasa M."/>
            <person name="Palculict T."/>
            <person name="Patil S."/>
            <person name="Pu L.-L."/>
            <person name="Saada N."/>
            <person name="Tang L."/>
            <person name="Weissenberger G."/>
            <person name="Zhu Y."/>
            <person name="Hemphill L."/>
            <person name="Shang Y."/>
            <person name="Youmans B."/>
            <person name="Ayvaz T."/>
            <person name="Ross M."/>
            <person name="Santibanez J."/>
            <person name="Aqrawi P."/>
            <person name="Gross S."/>
            <person name="Joshi V."/>
            <person name="Fowler G."/>
            <person name="Nazareth L."/>
            <person name="Reid J."/>
            <person name="Worley K."/>
            <person name="Petrosino J."/>
            <person name="Highlander S."/>
            <person name="Gibbs R."/>
        </authorList>
    </citation>
    <scope>NUCLEOTIDE SEQUENCE [LARGE SCALE GENOMIC DNA]</scope>
    <source>
        <strain evidence="1 2">DSM 10105</strain>
    </source>
</reference>
<sequence>MAFFIPPPLLAKLDHVMRQAWNAAGWEYDRLVIRQTWGYDRHGGSGLDILRYEVAAPLAVCEDLPRG</sequence>
<dbReference type="PATRIC" id="fig|864564.6.peg.1434"/>
<accession>E6K083</accession>
<keyword evidence="2" id="KW-1185">Reference proteome</keyword>
<name>E6K083_PARDN</name>